<feature type="compositionally biased region" description="Basic and acidic residues" evidence="1">
    <location>
        <begin position="131"/>
        <end position="143"/>
    </location>
</feature>
<feature type="region of interest" description="Disordered" evidence="1">
    <location>
        <begin position="53"/>
        <end position="89"/>
    </location>
</feature>
<evidence type="ECO:0000313" key="2">
    <source>
        <dbReference type="EMBL" id="GAA0179159.1"/>
    </source>
</evidence>
<feature type="compositionally biased region" description="Polar residues" evidence="1">
    <location>
        <begin position="62"/>
        <end position="74"/>
    </location>
</feature>
<evidence type="ECO:0000256" key="1">
    <source>
        <dbReference type="SAM" id="MobiDB-lite"/>
    </source>
</evidence>
<reference evidence="2 3" key="1">
    <citation type="submission" date="2024-01" db="EMBL/GenBank/DDBJ databases">
        <title>The complete chloroplast genome sequence of Lithospermum erythrorhizon: insights into the phylogenetic relationship among Boraginaceae species and the maternal lineages of purple gromwells.</title>
        <authorList>
            <person name="Okada T."/>
            <person name="Watanabe K."/>
        </authorList>
    </citation>
    <scope>NUCLEOTIDE SEQUENCE [LARGE SCALE GENOMIC DNA]</scope>
</reference>
<organism evidence="2 3">
    <name type="scientific">Lithospermum erythrorhizon</name>
    <name type="common">Purple gromwell</name>
    <name type="synonym">Lithospermum officinale var. erythrorhizon</name>
    <dbReference type="NCBI Taxonomy" id="34254"/>
    <lineage>
        <taxon>Eukaryota</taxon>
        <taxon>Viridiplantae</taxon>
        <taxon>Streptophyta</taxon>
        <taxon>Embryophyta</taxon>
        <taxon>Tracheophyta</taxon>
        <taxon>Spermatophyta</taxon>
        <taxon>Magnoliopsida</taxon>
        <taxon>eudicotyledons</taxon>
        <taxon>Gunneridae</taxon>
        <taxon>Pentapetalae</taxon>
        <taxon>asterids</taxon>
        <taxon>lamiids</taxon>
        <taxon>Boraginales</taxon>
        <taxon>Boraginaceae</taxon>
        <taxon>Boraginoideae</taxon>
        <taxon>Lithospermeae</taxon>
        <taxon>Lithospermum</taxon>
    </lineage>
</organism>
<dbReference type="EMBL" id="BAABME010028428">
    <property type="protein sequence ID" value="GAA0179159.1"/>
    <property type="molecule type" value="Genomic_DNA"/>
</dbReference>
<feature type="region of interest" description="Disordered" evidence="1">
    <location>
        <begin position="106"/>
        <end position="171"/>
    </location>
</feature>
<proteinExistence type="predicted"/>
<gene>
    <name evidence="2" type="ORF">LIER_42204</name>
</gene>
<accession>A0AAV3RM09</accession>
<keyword evidence="3" id="KW-1185">Reference proteome</keyword>
<evidence type="ECO:0000313" key="3">
    <source>
        <dbReference type="Proteomes" id="UP001454036"/>
    </source>
</evidence>
<protein>
    <submittedName>
        <fullName evidence="2">Uncharacterized protein</fullName>
    </submittedName>
</protein>
<dbReference type="AlphaFoldDB" id="A0AAV3RM09"/>
<dbReference type="Proteomes" id="UP001454036">
    <property type="component" value="Unassembled WGS sequence"/>
</dbReference>
<name>A0AAV3RM09_LITER</name>
<sequence>MESTRKEEGHTFRTPNLVGMIVDGQPIPLQVIPPLNSQLAEILRLPWKENTEIEEPNPENMKSVQPEHSGSSGRMNMHVPSIESNTGKDSNSVVNFVERVESTKTLINPTGSGKEGINVDSPPLYGENVEEDKKGCDSEKLVGDGKGITPSVKDTSGEMSYKPARTHSSTEPTMAEVLAGLTNVGLMAEKGVFAIASRRRTRSCDAALEKKKTALGLGGDADNFMEPSEAVDLEEMERNGEEKKKILKGKGKAKRPSDGHTGGVVLKKRKGVVIYEPKSPVRGDIFVVDDVAESDEEGTAKALRESSKSKMKINDNRNRINNRRIAKDVEDVPTDGVEFCFEEHEVREFVCNVSEEIVDPASFMFHKAKLRGHVFRFSPALINKHYGIRDEGITGATLKLRILLGS</sequence>
<comment type="caution">
    <text evidence="2">The sequence shown here is derived from an EMBL/GenBank/DDBJ whole genome shotgun (WGS) entry which is preliminary data.</text>
</comment>